<feature type="region of interest" description="Disordered" evidence="1">
    <location>
        <begin position="103"/>
        <end position="178"/>
    </location>
</feature>
<comment type="caution">
    <text evidence="3">The sequence shown here is derived from an EMBL/GenBank/DDBJ whole genome shotgun (WGS) entry which is preliminary data.</text>
</comment>
<keyword evidence="2" id="KW-0472">Membrane</keyword>
<evidence type="ECO:0000256" key="2">
    <source>
        <dbReference type="SAM" id="Phobius"/>
    </source>
</evidence>
<keyword evidence="2" id="KW-1133">Transmembrane helix</keyword>
<reference evidence="4" key="1">
    <citation type="journal article" date="2019" name="Int. J. Syst. Evol. Microbiol.">
        <title>The Global Catalogue of Microorganisms (GCM) 10K type strain sequencing project: providing services to taxonomists for standard genome sequencing and annotation.</title>
        <authorList>
            <consortium name="The Broad Institute Genomics Platform"/>
            <consortium name="The Broad Institute Genome Sequencing Center for Infectious Disease"/>
            <person name="Wu L."/>
            <person name="Ma J."/>
        </authorList>
    </citation>
    <scope>NUCLEOTIDE SEQUENCE [LARGE SCALE GENOMIC DNA]</scope>
    <source>
        <strain evidence="4">CGMCC 4.1621</strain>
    </source>
</reference>
<organism evidence="3 4">
    <name type="scientific">Halobacillus seohaensis</name>
    <dbReference type="NCBI Taxonomy" id="447421"/>
    <lineage>
        <taxon>Bacteria</taxon>
        <taxon>Bacillati</taxon>
        <taxon>Bacillota</taxon>
        <taxon>Bacilli</taxon>
        <taxon>Bacillales</taxon>
        <taxon>Bacillaceae</taxon>
        <taxon>Halobacillus</taxon>
    </lineage>
</organism>
<feature type="compositionally biased region" description="Acidic residues" evidence="1">
    <location>
        <begin position="139"/>
        <end position="148"/>
    </location>
</feature>
<feature type="compositionally biased region" description="Basic and acidic residues" evidence="1">
    <location>
        <begin position="119"/>
        <end position="138"/>
    </location>
</feature>
<proteinExistence type="predicted"/>
<evidence type="ECO:0000313" key="4">
    <source>
        <dbReference type="Proteomes" id="UP001596410"/>
    </source>
</evidence>
<protein>
    <recommendedName>
        <fullName evidence="5">Gas vesicle protein</fullName>
    </recommendedName>
</protein>
<name>A0ABW2EQ76_9BACI</name>
<feature type="compositionally biased region" description="Polar residues" evidence="1">
    <location>
        <begin position="168"/>
        <end position="178"/>
    </location>
</feature>
<dbReference type="EMBL" id="JBHSZV010000037">
    <property type="protein sequence ID" value="MFC7063056.1"/>
    <property type="molecule type" value="Genomic_DNA"/>
</dbReference>
<feature type="transmembrane region" description="Helical" evidence="2">
    <location>
        <begin position="15"/>
        <end position="32"/>
    </location>
</feature>
<evidence type="ECO:0000256" key="1">
    <source>
        <dbReference type="SAM" id="MobiDB-lite"/>
    </source>
</evidence>
<keyword evidence="4" id="KW-1185">Reference proteome</keyword>
<dbReference type="RefSeq" id="WP_204708787.1">
    <property type="nucleotide sequence ID" value="NZ_JBHSZV010000037.1"/>
</dbReference>
<evidence type="ECO:0000313" key="3">
    <source>
        <dbReference type="EMBL" id="MFC7063056.1"/>
    </source>
</evidence>
<keyword evidence="2" id="KW-0812">Transmembrane</keyword>
<evidence type="ECO:0008006" key="5">
    <source>
        <dbReference type="Google" id="ProtNLM"/>
    </source>
</evidence>
<gene>
    <name evidence="3" type="ORF">ACFQIC_14600</name>
</gene>
<accession>A0ABW2EQ76</accession>
<sequence length="178" mass="18992">MPNEQQQLPSQKGKLSLAISAGALAGAVFVLVKNPSARTKIKETSLCTKNSVSQYVADVKADPAGAKNELVGRIQKTASITREALNKIQEILDNQGKEITYKAQEVKEESEDIVSTAKDASEDLKDVGDKVKEAKDELTEAGEDEVADDTSSKENLSAVPDKAKDDNTSQSGTKSPIS</sequence>
<dbReference type="Proteomes" id="UP001596410">
    <property type="component" value="Unassembled WGS sequence"/>
</dbReference>